<dbReference type="RefSeq" id="WP_258432661.1">
    <property type="nucleotide sequence ID" value="NZ_JANSGW010000002.1"/>
</dbReference>
<proteinExistence type="predicted"/>
<gene>
    <name evidence="1" type="ORF">O0554_01265</name>
</gene>
<dbReference type="AlphaFoldDB" id="A0AAP3DEB8"/>
<evidence type="ECO:0000313" key="2">
    <source>
        <dbReference type="Proteomes" id="UP001077662"/>
    </source>
</evidence>
<evidence type="ECO:0000313" key="1">
    <source>
        <dbReference type="EMBL" id="MCZ0805550.1"/>
    </source>
</evidence>
<sequence length="85" mass="9968">MKQNSRYRHVSINGKMASPAFAAEKNKPLNENSMGRTMLFNMRLHTLKSVISMDQKQDKKKWYSFFGKNIVNNKKTTFTSRGYKM</sequence>
<dbReference type="EMBL" id="JAPTNE010000002">
    <property type="protein sequence ID" value="MCZ0805550.1"/>
    <property type="molecule type" value="Genomic_DNA"/>
</dbReference>
<accession>A0AAP3DEB8</accession>
<name>A0AAP3DEB8_BRELA</name>
<dbReference type="Proteomes" id="UP001077662">
    <property type="component" value="Unassembled WGS sequence"/>
</dbReference>
<organism evidence="1 2">
    <name type="scientific">Brevibacillus laterosporus</name>
    <name type="common">Bacillus laterosporus</name>
    <dbReference type="NCBI Taxonomy" id="1465"/>
    <lineage>
        <taxon>Bacteria</taxon>
        <taxon>Bacillati</taxon>
        <taxon>Bacillota</taxon>
        <taxon>Bacilli</taxon>
        <taxon>Bacillales</taxon>
        <taxon>Paenibacillaceae</taxon>
        <taxon>Brevibacillus</taxon>
    </lineage>
</organism>
<reference evidence="1" key="1">
    <citation type="submission" date="2022-09" db="EMBL/GenBank/DDBJ databases">
        <title>Genome analysis and characterization of larvicidal activity of Brevibacillus strains.</title>
        <authorList>
            <person name="Patrusheva E.V."/>
            <person name="Izotova A.O."/>
            <person name="Toshchakov S.V."/>
            <person name="Sineoky S.P."/>
        </authorList>
    </citation>
    <scope>NUCLEOTIDE SEQUENCE</scope>
    <source>
        <strain evidence="1">VKPM_B-13247</strain>
    </source>
</reference>
<comment type="caution">
    <text evidence="1">The sequence shown here is derived from an EMBL/GenBank/DDBJ whole genome shotgun (WGS) entry which is preliminary data.</text>
</comment>
<protein>
    <submittedName>
        <fullName evidence="1">Uncharacterized protein</fullName>
    </submittedName>
</protein>